<feature type="domain" description="Major facilitator superfamily (MFS) profile" evidence="6">
    <location>
        <begin position="229"/>
        <end position="413"/>
    </location>
</feature>
<reference evidence="7 8" key="1">
    <citation type="submission" date="2024-09" db="EMBL/GenBank/DDBJ databases">
        <authorList>
            <person name="Sun Q."/>
            <person name="Mori K."/>
        </authorList>
    </citation>
    <scope>NUCLEOTIDE SEQUENCE [LARGE SCALE GENOMIC DNA]</scope>
    <source>
        <strain evidence="7 8">CCM 3426</strain>
    </source>
</reference>
<name>A0ABV5IQT4_9ACTN</name>
<evidence type="ECO:0000256" key="5">
    <source>
        <dbReference type="SAM" id="Phobius"/>
    </source>
</evidence>
<feature type="transmembrane region" description="Helical" evidence="5">
    <location>
        <begin position="179"/>
        <end position="199"/>
    </location>
</feature>
<evidence type="ECO:0000256" key="2">
    <source>
        <dbReference type="ARBA" id="ARBA00022692"/>
    </source>
</evidence>
<dbReference type="PANTHER" id="PTHR23528:SF1">
    <property type="entry name" value="MAJOR FACILITATOR SUPERFAMILY (MFS) PROFILE DOMAIN-CONTAINING PROTEIN"/>
    <property type="match status" value="1"/>
</dbReference>
<dbReference type="PANTHER" id="PTHR23528">
    <property type="match status" value="1"/>
</dbReference>
<organism evidence="7 8">
    <name type="scientific">Nonomuraea spiralis</name>
    <dbReference type="NCBI Taxonomy" id="46182"/>
    <lineage>
        <taxon>Bacteria</taxon>
        <taxon>Bacillati</taxon>
        <taxon>Actinomycetota</taxon>
        <taxon>Actinomycetes</taxon>
        <taxon>Streptosporangiales</taxon>
        <taxon>Streptosporangiaceae</taxon>
        <taxon>Nonomuraea</taxon>
    </lineage>
</organism>
<proteinExistence type="predicted"/>
<dbReference type="InterPro" id="IPR020846">
    <property type="entry name" value="MFS_dom"/>
</dbReference>
<evidence type="ECO:0000259" key="6">
    <source>
        <dbReference type="PROSITE" id="PS50850"/>
    </source>
</evidence>
<feature type="transmembrane region" description="Helical" evidence="5">
    <location>
        <begin position="150"/>
        <end position="173"/>
    </location>
</feature>
<accession>A0ABV5IQT4</accession>
<feature type="transmembrane region" description="Helical" evidence="5">
    <location>
        <begin position="325"/>
        <end position="342"/>
    </location>
</feature>
<sequence>MAEVLSGALRDTRRLGPLYLTLPLANVAVMFLWLSVGAFVLPVHVQRITGVNDVAVLGLANSIGPLMATLANPVFGQISDRTRSRFGRRSPWILGCVLLGVLALFAQANAGSVLMLGISWAGVQTIMNGYQAAMTAILPDRVPPTRYGTYSGLFGLGTPLATIAASIMFIVFPQLAAGGAYYVAMVLLLVAAVLVVVVTPDTSSVGMAREPFSLRAFLAGFVRPLKSPDFAWAFVSRFGVMLGYLVIFTFNLFLLEDFIKIPKGEVIATMGLLMLIGQAATLLAVLVIGPISDRLGRFRMFALVAGLSSAVFLGIPLVMPTFQGMIVYNVAHGIAFGVYLAVDMALVTKVLPDPGDAGKDMGVINIANAGPQILAPALAAVVVGTGGYPALFVVGIVISLVGSVGVLKIRGVR</sequence>
<evidence type="ECO:0000256" key="1">
    <source>
        <dbReference type="ARBA" id="ARBA00004651"/>
    </source>
</evidence>
<protein>
    <submittedName>
        <fullName evidence="7">MFS transporter</fullName>
    </submittedName>
</protein>
<gene>
    <name evidence="7" type="ORF">ACFFV7_37470</name>
</gene>
<comment type="caution">
    <text evidence="7">The sequence shown here is derived from an EMBL/GenBank/DDBJ whole genome shotgun (WGS) entry which is preliminary data.</text>
</comment>
<feature type="transmembrane region" description="Helical" evidence="5">
    <location>
        <begin position="20"/>
        <end position="41"/>
    </location>
</feature>
<feature type="transmembrane region" description="Helical" evidence="5">
    <location>
        <begin position="388"/>
        <end position="407"/>
    </location>
</feature>
<feature type="transmembrane region" description="Helical" evidence="5">
    <location>
        <begin position="114"/>
        <end position="138"/>
    </location>
</feature>
<dbReference type="Gene3D" id="1.20.1250.20">
    <property type="entry name" value="MFS general substrate transporter like domains"/>
    <property type="match status" value="2"/>
</dbReference>
<feature type="transmembrane region" description="Helical" evidence="5">
    <location>
        <begin position="91"/>
        <end position="108"/>
    </location>
</feature>
<dbReference type="PROSITE" id="PS50850">
    <property type="entry name" value="MFS"/>
    <property type="match status" value="1"/>
</dbReference>
<dbReference type="Proteomes" id="UP001589647">
    <property type="component" value="Unassembled WGS sequence"/>
</dbReference>
<evidence type="ECO:0000256" key="4">
    <source>
        <dbReference type="ARBA" id="ARBA00023136"/>
    </source>
</evidence>
<dbReference type="EMBL" id="JBHMEI010000042">
    <property type="protein sequence ID" value="MFB9206931.1"/>
    <property type="molecule type" value="Genomic_DNA"/>
</dbReference>
<dbReference type="InterPro" id="IPR036259">
    <property type="entry name" value="MFS_trans_sf"/>
</dbReference>
<evidence type="ECO:0000313" key="8">
    <source>
        <dbReference type="Proteomes" id="UP001589647"/>
    </source>
</evidence>
<evidence type="ECO:0000313" key="7">
    <source>
        <dbReference type="EMBL" id="MFB9206931.1"/>
    </source>
</evidence>
<comment type="subcellular location">
    <subcellularLocation>
        <location evidence="1">Cell membrane</location>
        <topology evidence="1">Multi-pass membrane protein</topology>
    </subcellularLocation>
</comment>
<dbReference type="SUPFAM" id="SSF103473">
    <property type="entry name" value="MFS general substrate transporter"/>
    <property type="match status" value="1"/>
</dbReference>
<feature type="transmembrane region" description="Helical" evidence="5">
    <location>
        <begin position="300"/>
        <end position="319"/>
    </location>
</feature>
<dbReference type="Pfam" id="PF07690">
    <property type="entry name" value="MFS_1"/>
    <property type="match status" value="1"/>
</dbReference>
<dbReference type="InterPro" id="IPR011701">
    <property type="entry name" value="MFS"/>
</dbReference>
<evidence type="ECO:0000256" key="3">
    <source>
        <dbReference type="ARBA" id="ARBA00022989"/>
    </source>
</evidence>
<keyword evidence="3 5" id="KW-1133">Transmembrane helix</keyword>
<keyword evidence="8" id="KW-1185">Reference proteome</keyword>
<feature type="transmembrane region" description="Helical" evidence="5">
    <location>
        <begin position="363"/>
        <end position="382"/>
    </location>
</feature>
<keyword evidence="4 5" id="KW-0472">Membrane</keyword>
<feature type="transmembrane region" description="Helical" evidence="5">
    <location>
        <begin position="230"/>
        <end position="254"/>
    </location>
</feature>
<feature type="transmembrane region" description="Helical" evidence="5">
    <location>
        <begin position="266"/>
        <end position="288"/>
    </location>
</feature>
<dbReference type="RefSeq" id="WP_189652058.1">
    <property type="nucleotide sequence ID" value="NZ_BMRC01000024.1"/>
</dbReference>
<keyword evidence="2 5" id="KW-0812">Transmembrane</keyword>